<evidence type="ECO:0000313" key="3">
    <source>
        <dbReference type="EMBL" id="KAI2659224.1"/>
    </source>
</evidence>
<feature type="compositionally biased region" description="Basic and acidic residues" evidence="2">
    <location>
        <begin position="377"/>
        <end position="416"/>
    </location>
</feature>
<evidence type="ECO:0000313" key="4">
    <source>
        <dbReference type="Proteomes" id="UP000830375"/>
    </source>
</evidence>
<feature type="compositionally biased region" description="Polar residues" evidence="2">
    <location>
        <begin position="590"/>
        <end position="603"/>
    </location>
</feature>
<feature type="region of interest" description="Disordered" evidence="2">
    <location>
        <begin position="85"/>
        <end position="115"/>
    </location>
</feature>
<accession>A0ABQ8M8L6</accession>
<keyword evidence="4" id="KW-1185">Reference proteome</keyword>
<evidence type="ECO:0000256" key="1">
    <source>
        <dbReference type="SAM" id="Coils"/>
    </source>
</evidence>
<feature type="compositionally biased region" description="Basic and acidic residues" evidence="2">
    <location>
        <begin position="361"/>
        <end position="370"/>
    </location>
</feature>
<protein>
    <recommendedName>
        <fullName evidence="5">ALMS motif domain-containing protein</fullName>
    </recommendedName>
</protein>
<proteinExistence type="predicted"/>
<feature type="region of interest" description="Disordered" evidence="2">
    <location>
        <begin position="488"/>
        <end position="508"/>
    </location>
</feature>
<keyword evidence="1" id="KW-0175">Coiled coil</keyword>
<gene>
    <name evidence="3" type="ORF">H4Q32_023468</name>
</gene>
<dbReference type="Proteomes" id="UP000830375">
    <property type="component" value="Unassembled WGS sequence"/>
</dbReference>
<feature type="region of interest" description="Disordered" evidence="2">
    <location>
        <begin position="271"/>
        <end position="296"/>
    </location>
</feature>
<feature type="compositionally biased region" description="Polar residues" evidence="2">
    <location>
        <begin position="488"/>
        <end position="507"/>
    </location>
</feature>
<feature type="compositionally biased region" description="Basic residues" evidence="2">
    <location>
        <begin position="350"/>
        <end position="360"/>
    </location>
</feature>
<sequence length="770" mass="90310">MNGDKTTDEKCYRCGNKRWINTSVTFYQSTMSTLQLLSDFLTERLTLAAQEIFKAVEDIFSEYNEEICRSRQEIELLKRRLQQAGVQMDSETQPCSSETQGQKHTQTSSEELRSEHDLKDTEMHMILEVYTKQENEEQMPVYSESASLSPCMDIYHDQTPSKDTEPQMMDRSENNFTFINQGPKIKTEFESNSETGTTCQVQQHITKHGLDDSGGSDASSDSNTINVRHIGSTRHEIQTFNLQLRNQEMLMQHRMELAQIRQRMSLTIQPCNSERQSKESQSSVYQDEVSKYDERKPDNARYSQAWRDRLKKDPVKFADFKALEAARAREYRRKRTATATEIDKGNNRERQRRFRAKKKLQKCEDPDKPPSPKKNKVLTEEERMKKREYNRIRKREERERMGAEKKRQIREIDASRKREKRKMKKQTDTPHTNILSVFLTERLTLAAQEIFKAVEDIFSEYNEEICRSRQEIELLKRRLQQAGVQMDSETQSCSSETQGQKHTQTFSEEWRSEHDLKDAEMHMKLEVYTQQDENDEQMPVYSESASLSPCMDIYHDQTPSKDTETQIMDSSENNFPFINKAPRIKTELETNSETDTTCQVQQHITKHSSDDSGTSDASSDVKVRHIGSPRHETQTINLPLRNQEMLMQHRRDLAKIRARLADEERRKAAAKARSLKHKQKVYGNPELHEAYRKKERERYQRRKSQGKVRFAKDLNPIELRMQQQKWRENSAAYRKKKAFQEVLVNIKEDIIEVIPEPAPSTSSAQPYGVF</sequence>
<name>A0ABQ8M8L6_LABRO</name>
<evidence type="ECO:0008006" key="5">
    <source>
        <dbReference type="Google" id="ProtNLM"/>
    </source>
</evidence>
<evidence type="ECO:0000256" key="2">
    <source>
        <dbReference type="SAM" id="MobiDB-lite"/>
    </source>
</evidence>
<feature type="compositionally biased region" description="Polar residues" evidence="2">
    <location>
        <begin position="271"/>
        <end position="285"/>
    </location>
</feature>
<feature type="compositionally biased region" description="Polar residues" evidence="2">
    <location>
        <begin position="89"/>
        <end position="109"/>
    </location>
</feature>
<feature type="region of interest" description="Disordered" evidence="2">
    <location>
        <begin position="590"/>
        <end position="622"/>
    </location>
</feature>
<comment type="caution">
    <text evidence="3">The sequence shown here is derived from an EMBL/GenBank/DDBJ whole genome shotgun (WGS) entry which is preliminary data.</text>
</comment>
<dbReference type="EMBL" id="JACTAM010000011">
    <property type="protein sequence ID" value="KAI2659224.1"/>
    <property type="molecule type" value="Genomic_DNA"/>
</dbReference>
<feature type="coiled-coil region" evidence="1">
    <location>
        <begin position="646"/>
        <end position="673"/>
    </location>
</feature>
<organism evidence="3 4">
    <name type="scientific">Labeo rohita</name>
    <name type="common">Indian major carp</name>
    <name type="synonym">Cyprinus rohita</name>
    <dbReference type="NCBI Taxonomy" id="84645"/>
    <lineage>
        <taxon>Eukaryota</taxon>
        <taxon>Metazoa</taxon>
        <taxon>Chordata</taxon>
        <taxon>Craniata</taxon>
        <taxon>Vertebrata</taxon>
        <taxon>Euteleostomi</taxon>
        <taxon>Actinopterygii</taxon>
        <taxon>Neopterygii</taxon>
        <taxon>Teleostei</taxon>
        <taxon>Ostariophysi</taxon>
        <taxon>Cypriniformes</taxon>
        <taxon>Cyprinidae</taxon>
        <taxon>Labeoninae</taxon>
        <taxon>Labeonini</taxon>
        <taxon>Labeo</taxon>
    </lineage>
</organism>
<reference evidence="3 4" key="1">
    <citation type="submission" date="2022-01" db="EMBL/GenBank/DDBJ databases">
        <title>A high-quality chromosome-level genome assembly of rohu carp, Labeo rohita.</title>
        <authorList>
            <person name="Arick M.A. II"/>
            <person name="Hsu C.-Y."/>
            <person name="Magbanua Z."/>
            <person name="Pechanova O."/>
            <person name="Grover C."/>
            <person name="Miller E."/>
            <person name="Thrash A."/>
            <person name="Ezzel L."/>
            <person name="Alam S."/>
            <person name="Benzie J."/>
            <person name="Hamilton M."/>
            <person name="Karsi A."/>
            <person name="Lawrence M.L."/>
            <person name="Peterson D.G."/>
        </authorList>
    </citation>
    <scope>NUCLEOTIDE SEQUENCE [LARGE SCALE GENOMIC DNA]</scope>
    <source>
        <strain evidence="4">BAU-BD-2019</strain>
        <tissue evidence="3">Blood</tissue>
    </source>
</reference>
<feature type="region of interest" description="Disordered" evidence="2">
    <location>
        <begin position="330"/>
        <end position="428"/>
    </location>
</feature>